<dbReference type="PANTHER" id="PTHR22811">
    <property type="entry name" value="TRANSMEMBRANE EMP24 DOMAIN-CONTAINING PROTEIN"/>
    <property type="match status" value="1"/>
</dbReference>
<dbReference type="OrthoDB" id="3427at2759"/>
<keyword evidence="6" id="KW-0472">Membrane</keyword>
<feature type="signal peptide" evidence="9">
    <location>
        <begin position="1"/>
        <end position="15"/>
    </location>
</feature>
<dbReference type="InterPro" id="IPR015720">
    <property type="entry name" value="Emp24-like"/>
</dbReference>
<dbReference type="Pfam" id="PF01105">
    <property type="entry name" value="EMP24_GP25L"/>
    <property type="match status" value="1"/>
</dbReference>
<evidence type="ECO:0000313" key="12">
    <source>
        <dbReference type="Proteomes" id="UP000449547"/>
    </source>
</evidence>
<protein>
    <recommendedName>
        <fullName evidence="10">GOLD domain-containing protein</fullName>
    </recommendedName>
</protein>
<dbReference type="SMART" id="SM01190">
    <property type="entry name" value="EMP24_GP25L"/>
    <property type="match status" value="1"/>
</dbReference>
<keyword evidence="5" id="KW-1133">Transmembrane helix</keyword>
<dbReference type="GeneID" id="54780125"/>
<organism evidence="11 12">
    <name type="scientific">Diutina rugosa</name>
    <name type="common">Yeast</name>
    <name type="synonym">Candida rugosa</name>
    <dbReference type="NCBI Taxonomy" id="5481"/>
    <lineage>
        <taxon>Eukaryota</taxon>
        <taxon>Fungi</taxon>
        <taxon>Dikarya</taxon>
        <taxon>Ascomycota</taxon>
        <taxon>Saccharomycotina</taxon>
        <taxon>Pichiomycetes</taxon>
        <taxon>Debaryomycetaceae</taxon>
        <taxon>Diutina</taxon>
    </lineage>
</organism>
<proteinExistence type="inferred from homology"/>
<evidence type="ECO:0000256" key="2">
    <source>
        <dbReference type="ARBA" id="ARBA00007104"/>
    </source>
</evidence>
<comment type="subcellular location">
    <subcellularLocation>
        <location evidence="1 7">Membrane</location>
        <topology evidence="1 7">Single-pass type I membrane protein</topology>
    </subcellularLocation>
</comment>
<evidence type="ECO:0000256" key="9">
    <source>
        <dbReference type="SAM" id="SignalP"/>
    </source>
</evidence>
<evidence type="ECO:0000256" key="4">
    <source>
        <dbReference type="ARBA" id="ARBA00022729"/>
    </source>
</evidence>
<evidence type="ECO:0000256" key="6">
    <source>
        <dbReference type="ARBA" id="ARBA00023136"/>
    </source>
</evidence>
<evidence type="ECO:0000313" key="11">
    <source>
        <dbReference type="EMBL" id="KAA8905399.1"/>
    </source>
</evidence>
<evidence type="ECO:0000256" key="7">
    <source>
        <dbReference type="RuleBase" id="RU003827"/>
    </source>
</evidence>
<comment type="similarity">
    <text evidence="2 7">Belongs to the EMP24/GP25L family.</text>
</comment>
<evidence type="ECO:0000256" key="1">
    <source>
        <dbReference type="ARBA" id="ARBA00004479"/>
    </source>
</evidence>
<feature type="domain" description="GOLD" evidence="10">
    <location>
        <begin position="25"/>
        <end position="122"/>
    </location>
</feature>
<dbReference type="PROSITE" id="PS50866">
    <property type="entry name" value="GOLD"/>
    <property type="match status" value="1"/>
</dbReference>
<reference evidence="11 12" key="1">
    <citation type="submission" date="2019-07" db="EMBL/GenBank/DDBJ databases">
        <title>Genome assembly of two rare yeast pathogens: Diutina rugosa and Trichomonascus ciferrii.</title>
        <authorList>
            <person name="Mixao V."/>
            <person name="Saus E."/>
            <person name="Hansen A."/>
            <person name="Lass-Flor C."/>
            <person name="Gabaldon T."/>
        </authorList>
    </citation>
    <scope>NUCLEOTIDE SEQUENCE [LARGE SCALE GENOMIC DNA]</scope>
    <source>
        <strain evidence="11 12">CBS 613</strain>
    </source>
</reference>
<keyword evidence="3 7" id="KW-0812">Transmembrane</keyword>
<feature type="coiled-coil region" evidence="8">
    <location>
        <begin position="137"/>
        <end position="164"/>
    </location>
</feature>
<evidence type="ECO:0000256" key="3">
    <source>
        <dbReference type="ARBA" id="ARBA00022692"/>
    </source>
</evidence>
<evidence type="ECO:0000256" key="8">
    <source>
        <dbReference type="SAM" id="Coils"/>
    </source>
</evidence>
<dbReference type="RefSeq" id="XP_034013700.1">
    <property type="nucleotide sequence ID" value="XM_034154019.1"/>
</dbReference>
<feature type="chain" id="PRO_5024877826" description="GOLD domain-containing protein" evidence="9">
    <location>
        <begin position="16"/>
        <end position="211"/>
    </location>
</feature>
<dbReference type="AlphaFoldDB" id="A0A642UVY3"/>
<keyword evidence="4 9" id="KW-0732">Signal</keyword>
<sequence length="211" mass="24228">MNWLLTLVFVHLASALHFYLNTGESRCFYEELQADTLLVGRIEATERVDGTNDYRHNGNLKVKVTVDETFDNDHRVLDQKSSSSGEFTFTTQDSGEHSICITPEYTDGTNNKRHKVFFDLAQGSAHDFVDSKGTKKVDDLTTRIKALNQKLTEIHNEQENLRIREATFRDQSESTNARVVKWSIIQLIVLVGTCVYQLRHLKSFFVKQKIV</sequence>
<evidence type="ECO:0000256" key="5">
    <source>
        <dbReference type="ARBA" id="ARBA00022989"/>
    </source>
</evidence>
<keyword evidence="8" id="KW-0175">Coiled coil</keyword>
<dbReference type="VEuPathDB" id="FungiDB:DIURU_001472"/>
<accession>A0A642UVY3</accession>
<dbReference type="InterPro" id="IPR009038">
    <property type="entry name" value="GOLD_dom"/>
</dbReference>
<name>A0A642UVY3_DIURU</name>
<keyword evidence="12" id="KW-1185">Reference proteome</keyword>
<dbReference type="GO" id="GO:0016020">
    <property type="term" value="C:membrane"/>
    <property type="evidence" value="ECO:0007669"/>
    <property type="project" value="UniProtKB-SubCell"/>
</dbReference>
<comment type="caution">
    <text evidence="11">The sequence shown here is derived from an EMBL/GenBank/DDBJ whole genome shotgun (WGS) entry which is preliminary data.</text>
</comment>
<dbReference type="Proteomes" id="UP000449547">
    <property type="component" value="Unassembled WGS sequence"/>
</dbReference>
<dbReference type="EMBL" id="SWFT01000048">
    <property type="protein sequence ID" value="KAA8905399.1"/>
    <property type="molecule type" value="Genomic_DNA"/>
</dbReference>
<evidence type="ECO:0000259" key="10">
    <source>
        <dbReference type="PROSITE" id="PS50866"/>
    </source>
</evidence>
<dbReference type="OMA" id="YYICISC"/>
<gene>
    <name evidence="11" type="ORF">DIURU_001472</name>
</gene>